<accession>A0A382USM7</accession>
<organism evidence="2">
    <name type="scientific">marine metagenome</name>
    <dbReference type="NCBI Taxonomy" id="408172"/>
    <lineage>
        <taxon>unclassified sequences</taxon>
        <taxon>metagenomes</taxon>
        <taxon>ecological metagenomes</taxon>
    </lineage>
</organism>
<reference evidence="2" key="1">
    <citation type="submission" date="2018-05" db="EMBL/GenBank/DDBJ databases">
        <authorList>
            <person name="Lanie J.A."/>
            <person name="Ng W.-L."/>
            <person name="Kazmierczak K.M."/>
            <person name="Andrzejewski T.M."/>
            <person name="Davidsen T.M."/>
            <person name="Wayne K.J."/>
            <person name="Tettelin H."/>
            <person name="Glass J.I."/>
            <person name="Rusch D."/>
            <person name="Podicherti R."/>
            <person name="Tsui H.-C.T."/>
            <person name="Winkler M.E."/>
        </authorList>
    </citation>
    <scope>NUCLEOTIDE SEQUENCE</scope>
</reference>
<sequence>MAEQVANNWNAAGQQPDIDWNQIFDVPPQTPPPPPPPEPPVLQRELFPPMEMEEPQIYSFYMPRNYSRNERTLAISLPNVAGEIFVLVVPEGVGSGDQIFFPLPAEHNGIIQKEMITRIDHCQ</sequence>
<dbReference type="AlphaFoldDB" id="A0A382USM7"/>
<protein>
    <submittedName>
        <fullName evidence="2">Uncharacterized protein</fullName>
    </submittedName>
</protein>
<name>A0A382USM7_9ZZZZ</name>
<evidence type="ECO:0000256" key="1">
    <source>
        <dbReference type="SAM" id="MobiDB-lite"/>
    </source>
</evidence>
<proteinExistence type="predicted"/>
<gene>
    <name evidence="2" type="ORF">METZ01_LOCUS390001</name>
</gene>
<feature type="compositionally biased region" description="Polar residues" evidence="1">
    <location>
        <begin position="1"/>
        <end position="13"/>
    </location>
</feature>
<evidence type="ECO:0000313" key="2">
    <source>
        <dbReference type="EMBL" id="SVD37147.1"/>
    </source>
</evidence>
<feature type="compositionally biased region" description="Pro residues" evidence="1">
    <location>
        <begin position="28"/>
        <end position="38"/>
    </location>
</feature>
<feature type="region of interest" description="Disordered" evidence="1">
    <location>
        <begin position="1"/>
        <end position="38"/>
    </location>
</feature>
<dbReference type="EMBL" id="UINC01146430">
    <property type="protein sequence ID" value="SVD37147.1"/>
    <property type="molecule type" value="Genomic_DNA"/>
</dbReference>